<reference evidence="1" key="1">
    <citation type="submission" date="2023-07" db="EMBL/GenBank/DDBJ databases">
        <title>draft genome sequence of fig (Ficus carica).</title>
        <authorList>
            <person name="Takahashi T."/>
            <person name="Nishimura K."/>
        </authorList>
    </citation>
    <scope>NUCLEOTIDE SEQUENCE</scope>
</reference>
<proteinExistence type="predicted"/>
<accession>A0AA88DT02</accession>
<keyword evidence="2" id="KW-1185">Reference proteome</keyword>
<dbReference type="Proteomes" id="UP001187192">
    <property type="component" value="Unassembled WGS sequence"/>
</dbReference>
<protein>
    <submittedName>
        <fullName evidence="1">Uncharacterized protein</fullName>
    </submittedName>
</protein>
<evidence type="ECO:0000313" key="1">
    <source>
        <dbReference type="EMBL" id="GMN60646.1"/>
    </source>
</evidence>
<name>A0AA88DT02_FICCA</name>
<sequence length="165" mass="17748">MGILSSSSTSGSSLLAVNPFPDLFATYEHESAEYGEPLIMALTVFFMGGRGGVWLSRQLSLLSLRLSPLLLSSPLAFVFSISFSPTMIHPFQPSHLVKFFYHNHALGFSYYSRLLVANVVEDARSGVPTGGYGSPVEGGTVDAKVKLVSVLVNKLVAVTMTTLVM</sequence>
<gene>
    <name evidence="1" type="ORF">TIFTF001_029746</name>
</gene>
<organism evidence="1 2">
    <name type="scientific">Ficus carica</name>
    <name type="common">Common fig</name>
    <dbReference type="NCBI Taxonomy" id="3494"/>
    <lineage>
        <taxon>Eukaryota</taxon>
        <taxon>Viridiplantae</taxon>
        <taxon>Streptophyta</taxon>
        <taxon>Embryophyta</taxon>
        <taxon>Tracheophyta</taxon>
        <taxon>Spermatophyta</taxon>
        <taxon>Magnoliopsida</taxon>
        <taxon>eudicotyledons</taxon>
        <taxon>Gunneridae</taxon>
        <taxon>Pentapetalae</taxon>
        <taxon>rosids</taxon>
        <taxon>fabids</taxon>
        <taxon>Rosales</taxon>
        <taxon>Moraceae</taxon>
        <taxon>Ficeae</taxon>
        <taxon>Ficus</taxon>
    </lineage>
</organism>
<dbReference type="AlphaFoldDB" id="A0AA88DT02"/>
<evidence type="ECO:0000313" key="2">
    <source>
        <dbReference type="Proteomes" id="UP001187192"/>
    </source>
</evidence>
<dbReference type="EMBL" id="BTGU01000101">
    <property type="protein sequence ID" value="GMN60646.1"/>
    <property type="molecule type" value="Genomic_DNA"/>
</dbReference>
<comment type="caution">
    <text evidence="1">The sequence shown here is derived from an EMBL/GenBank/DDBJ whole genome shotgun (WGS) entry which is preliminary data.</text>
</comment>